<dbReference type="InterPro" id="IPR038764">
    <property type="entry name" value="GNAT_N_AcTrfase_prd"/>
</dbReference>
<dbReference type="EMBL" id="JABTTE010000028">
    <property type="protein sequence ID" value="NSL53079.1"/>
    <property type="molecule type" value="Genomic_DNA"/>
</dbReference>
<name>A0A8J8KCH7_9BACI</name>
<dbReference type="CDD" id="cd04301">
    <property type="entry name" value="NAT_SF"/>
    <property type="match status" value="1"/>
</dbReference>
<gene>
    <name evidence="2" type="ORF">HR057_15145</name>
</gene>
<proteinExistence type="predicted"/>
<protein>
    <submittedName>
        <fullName evidence="2">GNAT family N-acetyltransferase</fullName>
    </submittedName>
</protein>
<dbReference type="PANTHER" id="PTHR41700:SF1">
    <property type="entry name" value="N-ACETYLTRANSFERASE DOMAIN-CONTAINING PROTEIN"/>
    <property type="match status" value="1"/>
</dbReference>
<dbReference type="PANTHER" id="PTHR41700">
    <property type="entry name" value="GCN5-RELATED N-ACETYLTRANSFERASE"/>
    <property type="match status" value="1"/>
</dbReference>
<dbReference type="SUPFAM" id="SSF55729">
    <property type="entry name" value="Acyl-CoA N-acyltransferases (Nat)"/>
    <property type="match status" value="1"/>
</dbReference>
<evidence type="ECO:0000313" key="2">
    <source>
        <dbReference type="EMBL" id="NSL53079.1"/>
    </source>
</evidence>
<dbReference type="InterPro" id="IPR000182">
    <property type="entry name" value="GNAT_dom"/>
</dbReference>
<dbReference type="Pfam" id="PF00583">
    <property type="entry name" value="Acetyltransf_1"/>
    <property type="match status" value="1"/>
</dbReference>
<dbReference type="PROSITE" id="PS51186">
    <property type="entry name" value="GNAT"/>
    <property type="match status" value="1"/>
</dbReference>
<dbReference type="Proteomes" id="UP000625804">
    <property type="component" value="Unassembled WGS sequence"/>
</dbReference>
<dbReference type="RefSeq" id="WP_173732281.1">
    <property type="nucleotide sequence ID" value="NZ_JABTTE010000028.1"/>
</dbReference>
<dbReference type="AlphaFoldDB" id="A0A8J8KCH7"/>
<keyword evidence="3" id="KW-1185">Reference proteome</keyword>
<dbReference type="InterPro" id="IPR016181">
    <property type="entry name" value="Acyl_CoA_acyltransferase"/>
</dbReference>
<organism evidence="2 3">
    <name type="scientific">Calidifontibacillus erzurumensis</name>
    <dbReference type="NCBI Taxonomy" id="2741433"/>
    <lineage>
        <taxon>Bacteria</taxon>
        <taxon>Bacillati</taxon>
        <taxon>Bacillota</taxon>
        <taxon>Bacilli</taxon>
        <taxon>Bacillales</taxon>
        <taxon>Bacillaceae</taxon>
        <taxon>Calidifontibacillus/Schinkia group</taxon>
        <taxon>Calidifontibacillus</taxon>
    </lineage>
</organism>
<sequence length="278" mass="32173">MTKCYTISPLLTIQQLEEMQALETFIWNSEPIPTHQTITAAKNGGIILGAYDDDKLIGFSYGFAGFSNKKTYLCSHVLGIHPDYRSQGIGAALKEAQKEEAIKKGYDLITWTYDPLESVNGYLNLSKLKAICSTYIENCYGDMEDNLNQGLPSDRFQVEWWIQSEHLTEDPWWHKDEYKLLVEWDLDESGHPFLMKENFSLLDKENPLLVPIPSNFQRIKKEAFPLAVDWRTKTRKIFQRVFQEGYAAVELLQNTSSPVNYYVLVKRNTLKLGNERIW</sequence>
<dbReference type="Gene3D" id="3.40.630.30">
    <property type="match status" value="1"/>
</dbReference>
<evidence type="ECO:0000313" key="3">
    <source>
        <dbReference type="Proteomes" id="UP000625804"/>
    </source>
</evidence>
<comment type="caution">
    <text evidence="2">The sequence shown here is derived from an EMBL/GenBank/DDBJ whole genome shotgun (WGS) entry which is preliminary data.</text>
</comment>
<dbReference type="GO" id="GO:0016747">
    <property type="term" value="F:acyltransferase activity, transferring groups other than amino-acyl groups"/>
    <property type="evidence" value="ECO:0007669"/>
    <property type="project" value="InterPro"/>
</dbReference>
<evidence type="ECO:0000259" key="1">
    <source>
        <dbReference type="PROSITE" id="PS51186"/>
    </source>
</evidence>
<reference evidence="2" key="1">
    <citation type="submission" date="2020-06" db="EMBL/GenBank/DDBJ databases">
        <title>A novel thermopfilic bacterium from Erzurum, Turkey.</title>
        <authorList>
            <person name="Adiguzel A."/>
            <person name="Ay H."/>
            <person name="Baltaci M.O."/>
        </authorList>
    </citation>
    <scope>NUCLEOTIDE SEQUENCE</scope>
    <source>
        <strain evidence="2">P2</strain>
    </source>
</reference>
<accession>A0A8J8KCH7</accession>
<feature type="domain" description="N-acetyltransferase" evidence="1">
    <location>
        <begin position="5"/>
        <end position="142"/>
    </location>
</feature>